<feature type="compositionally biased region" description="Basic and acidic residues" evidence="1">
    <location>
        <begin position="402"/>
        <end position="413"/>
    </location>
</feature>
<dbReference type="SMART" id="SM00456">
    <property type="entry name" value="WW"/>
    <property type="match status" value="1"/>
</dbReference>
<feature type="compositionally biased region" description="Basic and acidic residues" evidence="1">
    <location>
        <begin position="516"/>
        <end position="534"/>
    </location>
</feature>
<feature type="compositionally biased region" description="Basic and acidic residues" evidence="1">
    <location>
        <begin position="19"/>
        <end position="30"/>
    </location>
</feature>
<protein>
    <recommendedName>
        <fullName evidence="2">WW domain-containing protein</fullName>
    </recommendedName>
</protein>
<dbReference type="PROSITE" id="PS01159">
    <property type="entry name" value="WW_DOMAIN_1"/>
    <property type="match status" value="1"/>
</dbReference>
<dbReference type="Gene3D" id="2.20.70.10">
    <property type="match status" value="1"/>
</dbReference>
<dbReference type="SUPFAM" id="SSF51045">
    <property type="entry name" value="WW domain"/>
    <property type="match status" value="1"/>
</dbReference>
<dbReference type="EMBL" id="QXFY01001436">
    <property type="protein sequence ID" value="KAE9317805.1"/>
    <property type="molecule type" value="Genomic_DNA"/>
</dbReference>
<sequence length="781" mass="88185">MRTELDASAARIKKKKRSSERSKRHDRPLEDGGGEGGEWKQFTSPDGHPYYYNAVTKESRWEPPTEEQPKHLRPKGSSKQMDMEQETPLNEAPAENKTKKEKKKRPESRRSVTEEAPAVRTSKNAMFQKLQASLEGRLNGAMMGRPPPRLDIRQVEAERQQEEKKTPSLEEQYEAETAGMSAAERLRFLRKKRQENMMARRESVAGDDFMAEVANNMKKKGKSKEEKDSGEKVTSWKEQEKVEEERKRQQMQEEMEAKEKEEERKEREEQEARERELRREQERAEQVALEERREQERRQRQEEEDRRRLEKEKKRKKRKEKKNSAELEERGSERDAAAAREKDGTEPNAQGFDGVGAQDEEVSDASSPERVRHRSRSRSRGSKRGSSVRSLQYESAKAAASSKDDHSPVEDGHSALSAEVASDPVLFEKQRVREERRARKLREKELMASKRTESATSESQRRKSVSSAGDITEDSSTRTTSSAEAEEEARAIEKQLRRERRRVAKLEAALAAQGLDDDHGNVQHERSQAEHTEQHATSSNASTPGSAHAGNYPTNGQNPPLSGGMYAPYPYMMMPPPPPYGYYYPYMQPPPMMPAPMYPPGMVGVPPGYQLVPPTPPPSSDGMATPSAMVPYSAESTLESAYGMPFGSMYGQQSAPELSRCDCCQGIGVGLVEKNGVCGHCNRLRLAFIVDSAQMRQRCSVCGGWGFQLLQANGMCEHCTRLTAQKSTGKLISEARRRSSVATPLAARASLPPKRNSMPKNNTLDDVDWDKSSSDDSDWDD</sequence>
<feature type="region of interest" description="Disordered" evidence="1">
    <location>
        <begin position="215"/>
        <end position="491"/>
    </location>
</feature>
<accession>A0A6G0R4P3</accession>
<feature type="compositionally biased region" description="Basic and acidic residues" evidence="1">
    <location>
        <begin position="148"/>
        <end position="168"/>
    </location>
</feature>
<evidence type="ECO:0000313" key="4">
    <source>
        <dbReference type="Proteomes" id="UP000486351"/>
    </source>
</evidence>
<feature type="compositionally biased region" description="Polar residues" evidence="1">
    <location>
        <begin position="535"/>
        <end position="545"/>
    </location>
</feature>
<feature type="domain" description="WW" evidence="2">
    <location>
        <begin position="39"/>
        <end position="66"/>
    </location>
</feature>
<feature type="compositionally biased region" description="Basic and acidic residues" evidence="1">
    <location>
        <begin position="426"/>
        <end position="453"/>
    </location>
</feature>
<evidence type="ECO:0000256" key="1">
    <source>
        <dbReference type="SAM" id="MobiDB-lite"/>
    </source>
</evidence>
<dbReference type="CDD" id="cd00201">
    <property type="entry name" value="WW"/>
    <property type="match status" value="1"/>
</dbReference>
<dbReference type="AlphaFoldDB" id="A0A6G0R4P3"/>
<dbReference type="PROSITE" id="PS50020">
    <property type="entry name" value="WW_DOMAIN_2"/>
    <property type="match status" value="1"/>
</dbReference>
<comment type="caution">
    <text evidence="3">The sequence shown here is derived from an EMBL/GenBank/DDBJ whole genome shotgun (WGS) entry which is preliminary data.</text>
</comment>
<feature type="region of interest" description="Disordered" evidence="1">
    <location>
        <begin position="735"/>
        <end position="781"/>
    </location>
</feature>
<feature type="compositionally biased region" description="Basic and acidic residues" evidence="1">
    <location>
        <begin position="57"/>
        <end position="70"/>
    </location>
</feature>
<feature type="region of interest" description="Disordered" evidence="1">
    <location>
        <begin position="1"/>
        <end position="179"/>
    </location>
</feature>
<dbReference type="InterPro" id="IPR036020">
    <property type="entry name" value="WW_dom_sf"/>
</dbReference>
<feature type="compositionally biased region" description="Low complexity" evidence="1">
    <location>
        <begin position="384"/>
        <end position="401"/>
    </location>
</feature>
<dbReference type="InterPro" id="IPR001202">
    <property type="entry name" value="WW_dom"/>
</dbReference>
<evidence type="ECO:0000259" key="2">
    <source>
        <dbReference type="PROSITE" id="PS50020"/>
    </source>
</evidence>
<reference evidence="3 4" key="1">
    <citation type="submission" date="2018-09" db="EMBL/GenBank/DDBJ databases">
        <title>Genomic investigation of the strawberry pathogen Phytophthora fragariae indicates pathogenicity is determined by transcriptional variation in three key races.</title>
        <authorList>
            <person name="Adams T.M."/>
            <person name="Armitage A.D."/>
            <person name="Sobczyk M.K."/>
            <person name="Bates H.J."/>
            <person name="Dunwell J.M."/>
            <person name="Nellist C.F."/>
            <person name="Harrison R.J."/>
        </authorList>
    </citation>
    <scope>NUCLEOTIDE SEQUENCE [LARGE SCALE GENOMIC DNA]</scope>
    <source>
        <strain evidence="3 4">NOV-77</strain>
    </source>
</reference>
<name>A0A6G0R4P3_9STRA</name>
<feature type="compositionally biased region" description="Basic residues" evidence="1">
    <location>
        <begin position="371"/>
        <end position="383"/>
    </location>
</feature>
<feature type="compositionally biased region" description="Basic and acidic residues" evidence="1">
    <location>
        <begin position="223"/>
        <end position="312"/>
    </location>
</feature>
<proteinExistence type="predicted"/>
<dbReference type="Pfam" id="PF00397">
    <property type="entry name" value="WW"/>
    <property type="match status" value="1"/>
</dbReference>
<feature type="compositionally biased region" description="Basic and acidic residues" evidence="1">
    <location>
        <begin position="322"/>
        <end position="345"/>
    </location>
</feature>
<evidence type="ECO:0000313" key="3">
    <source>
        <dbReference type="EMBL" id="KAE9317805.1"/>
    </source>
</evidence>
<feature type="region of interest" description="Disordered" evidence="1">
    <location>
        <begin position="511"/>
        <end position="560"/>
    </location>
</feature>
<dbReference type="Proteomes" id="UP000486351">
    <property type="component" value="Unassembled WGS sequence"/>
</dbReference>
<gene>
    <name evidence="3" type="ORF">PF008_g18654</name>
</gene>
<organism evidence="3 4">
    <name type="scientific">Phytophthora fragariae</name>
    <dbReference type="NCBI Taxonomy" id="53985"/>
    <lineage>
        <taxon>Eukaryota</taxon>
        <taxon>Sar</taxon>
        <taxon>Stramenopiles</taxon>
        <taxon>Oomycota</taxon>
        <taxon>Peronosporomycetes</taxon>
        <taxon>Peronosporales</taxon>
        <taxon>Peronosporaceae</taxon>
        <taxon>Phytophthora</taxon>
    </lineage>
</organism>